<proteinExistence type="inferred from homology"/>
<dbReference type="EMBL" id="KQ965733">
    <property type="protein sequence ID" value="KXS21195.1"/>
    <property type="molecule type" value="Genomic_DNA"/>
</dbReference>
<dbReference type="Gene3D" id="3.90.360.10">
    <property type="entry name" value="Histone acetyl transferase 1 (HAT1), N-terminal domain"/>
    <property type="match status" value="2"/>
</dbReference>
<dbReference type="Proteomes" id="UP000070544">
    <property type="component" value="Unassembled WGS sequence"/>
</dbReference>
<dbReference type="InterPro" id="IPR017380">
    <property type="entry name" value="Hist_AcTrfase_B-typ_cat-su"/>
</dbReference>
<dbReference type="EC" id="2.3.1.48" evidence="2"/>
<dbReference type="GO" id="GO:0000781">
    <property type="term" value="C:chromosome, telomeric region"/>
    <property type="evidence" value="ECO:0007669"/>
    <property type="project" value="GOC"/>
</dbReference>
<dbReference type="InterPro" id="IPR019467">
    <property type="entry name" value="Hat1_N"/>
</dbReference>
<evidence type="ECO:0000256" key="6">
    <source>
        <dbReference type="ARBA" id="ARBA00048017"/>
    </source>
</evidence>
<dbReference type="GO" id="GO:0031509">
    <property type="term" value="P:subtelomeric heterochromatin formation"/>
    <property type="evidence" value="ECO:0007669"/>
    <property type="project" value="InterPro"/>
</dbReference>
<evidence type="ECO:0000259" key="8">
    <source>
        <dbReference type="Pfam" id="PF10394"/>
    </source>
</evidence>
<evidence type="ECO:0000256" key="4">
    <source>
        <dbReference type="ARBA" id="ARBA00022679"/>
    </source>
</evidence>
<dbReference type="OMA" id="WISEAPN"/>
<accession>A0A139AXL8</accession>
<dbReference type="OrthoDB" id="10253098at2759"/>
<dbReference type="SUPFAM" id="SSF55729">
    <property type="entry name" value="Acyl-CoA N-acyltransferases (Nat)"/>
    <property type="match status" value="2"/>
</dbReference>
<evidence type="ECO:0000313" key="10">
    <source>
        <dbReference type="Proteomes" id="UP000070544"/>
    </source>
</evidence>
<gene>
    <name evidence="9" type="ORF">M427DRAFT_142353</name>
</gene>
<evidence type="ECO:0000256" key="1">
    <source>
        <dbReference type="ARBA" id="ARBA00010543"/>
    </source>
</evidence>
<evidence type="ECO:0000256" key="7">
    <source>
        <dbReference type="SAM" id="MobiDB-lite"/>
    </source>
</evidence>
<feature type="domain" description="Histone acetyl transferase HAT1 N-terminal" evidence="8">
    <location>
        <begin position="11"/>
        <end position="241"/>
    </location>
</feature>
<protein>
    <recommendedName>
        <fullName evidence="3">Histone acetyltransferase type B catalytic subunit</fullName>
        <ecNumber evidence="2">2.3.1.48</ecNumber>
    </recommendedName>
</protein>
<dbReference type="GO" id="GO:0005634">
    <property type="term" value="C:nucleus"/>
    <property type="evidence" value="ECO:0007669"/>
    <property type="project" value="InterPro"/>
</dbReference>
<evidence type="ECO:0000256" key="2">
    <source>
        <dbReference type="ARBA" id="ARBA00013184"/>
    </source>
</evidence>
<comment type="catalytic activity">
    <reaction evidence="6">
        <text>L-lysyl-[protein] + acetyl-CoA = N(6)-acetyl-L-lysyl-[protein] + CoA + H(+)</text>
        <dbReference type="Rhea" id="RHEA:45948"/>
        <dbReference type="Rhea" id="RHEA-COMP:9752"/>
        <dbReference type="Rhea" id="RHEA-COMP:10731"/>
        <dbReference type="ChEBI" id="CHEBI:15378"/>
        <dbReference type="ChEBI" id="CHEBI:29969"/>
        <dbReference type="ChEBI" id="CHEBI:57287"/>
        <dbReference type="ChEBI" id="CHEBI:57288"/>
        <dbReference type="ChEBI" id="CHEBI:61930"/>
        <dbReference type="EC" id="2.3.1.48"/>
    </reaction>
</comment>
<dbReference type="InterPro" id="IPR037113">
    <property type="entry name" value="Hat1_N_sf"/>
</dbReference>
<dbReference type="Pfam" id="PF10394">
    <property type="entry name" value="Hat1_N"/>
    <property type="match status" value="1"/>
</dbReference>
<keyword evidence="10" id="KW-1185">Reference proteome</keyword>
<feature type="region of interest" description="Disordered" evidence="7">
    <location>
        <begin position="412"/>
        <end position="447"/>
    </location>
</feature>
<comment type="similarity">
    <text evidence="1">Belongs to the HAT1 family.</text>
</comment>
<dbReference type="PANTHER" id="PTHR12046">
    <property type="entry name" value="HISTONE ACETYLTRANSFERASE TYPE B CATALYTIC SUBUNIT"/>
    <property type="match status" value="1"/>
</dbReference>
<dbReference type="InterPro" id="IPR016181">
    <property type="entry name" value="Acyl_CoA_acyltransferase"/>
</dbReference>
<feature type="region of interest" description="Disordered" evidence="7">
    <location>
        <begin position="153"/>
        <end position="199"/>
    </location>
</feature>
<dbReference type="Gene3D" id="3.40.630.30">
    <property type="match status" value="1"/>
</dbReference>
<evidence type="ECO:0000313" key="9">
    <source>
        <dbReference type="EMBL" id="KXS21195.1"/>
    </source>
</evidence>
<dbReference type="GO" id="GO:0004402">
    <property type="term" value="F:histone acetyltransferase activity"/>
    <property type="evidence" value="ECO:0007669"/>
    <property type="project" value="InterPro"/>
</dbReference>
<feature type="compositionally biased region" description="Polar residues" evidence="7">
    <location>
        <begin position="181"/>
        <end position="190"/>
    </location>
</feature>
<evidence type="ECO:0000256" key="3">
    <source>
        <dbReference type="ARBA" id="ARBA00021268"/>
    </source>
</evidence>
<keyword evidence="4 9" id="KW-0808">Transferase</keyword>
<reference evidence="9 10" key="1">
    <citation type="journal article" date="2015" name="Genome Biol. Evol.">
        <title>Phylogenomic analyses indicate that early fungi evolved digesting cell walls of algal ancestors of land plants.</title>
        <authorList>
            <person name="Chang Y."/>
            <person name="Wang S."/>
            <person name="Sekimoto S."/>
            <person name="Aerts A.L."/>
            <person name="Choi C."/>
            <person name="Clum A."/>
            <person name="LaButti K.M."/>
            <person name="Lindquist E.A."/>
            <person name="Yee Ngan C."/>
            <person name="Ohm R.A."/>
            <person name="Salamov A.A."/>
            <person name="Grigoriev I.V."/>
            <person name="Spatafora J.W."/>
            <person name="Berbee M.L."/>
        </authorList>
    </citation>
    <scope>NUCLEOTIDE SEQUENCE [LARGE SCALE GENOMIC DNA]</scope>
    <source>
        <strain evidence="9 10">JEL478</strain>
    </source>
</reference>
<sequence>MSATSAELEKWISEAPNVIKFGWVQASQLPQSEPTRTELDALATHAPIVAWPLFPEDQIFGYKNLHIVCLFSATSLHPFLHIAYSGAITDDPAFSEFEVQDITAAFRARFEECGLELAPSWSSFVQRCQQDESNFSPPGELWHEFMGRAQARQSDVENLDEGRKRKRPAGSDQQHRKKKSQTTVSGTDLTATDDDDVEMKALDTPDEKPRLSYEVYKFSLSDAASLTFLRRFRIFLLFYIDGARYIDDSDTRWEVYCVFQVGQQAGATQHVRSFAGFATCYPYRYLNLNWQYPESEGPADITEKAKNENDNWRTRIRISQFLVLPPWQGKGVGSSFYRALYNDFLAREDVSEIAIEEPNDTMTDLRDHCDYTLLRSNDAFTRLSVELFWNGGHIRCVRRRYLAEQDPPLDQVLADGNLNDETVGPMMDRSKDRDLDDGTVGPMMERSKDGEIKNSTIESEKRKFDVEVEAIGRKWKITKVKMAMSMSPVI</sequence>
<organism evidence="9 10">
    <name type="scientific">Gonapodya prolifera (strain JEL478)</name>
    <name type="common">Monoblepharis prolifera</name>
    <dbReference type="NCBI Taxonomy" id="1344416"/>
    <lineage>
        <taxon>Eukaryota</taxon>
        <taxon>Fungi</taxon>
        <taxon>Fungi incertae sedis</taxon>
        <taxon>Chytridiomycota</taxon>
        <taxon>Chytridiomycota incertae sedis</taxon>
        <taxon>Monoblepharidomycetes</taxon>
        <taxon>Monoblepharidales</taxon>
        <taxon>Gonapodyaceae</taxon>
        <taxon>Gonapodya</taxon>
    </lineage>
</organism>
<dbReference type="AlphaFoldDB" id="A0A139AXL8"/>
<evidence type="ECO:0000256" key="5">
    <source>
        <dbReference type="ARBA" id="ARBA00023315"/>
    </source>
</evidence>
<keyword evidence="5 9" id="KW-0012">Acyltransferase</keyword>
<dbReference type="STRING" id="1344416.A0A139AXL8"/>
<name>A0A139AXL8_GONPJ</name>